<proteinExistence type="inferred from homology"/>
<dbReference type="InterPro" id="IPR027410">
    <property type="entry name" value="TCP-1-like_intermed_sf"/>
</dbReference>
<dbReference type="Proteomes" id="UP000228380">
    <property type="component" value="Chromosome 18"/>
</dbReference>
<evidence type="ECO:0000256" key="5">
    <source>
        <dbReference type="RuleBase" id="RU000418"/>
    </source>
</evidence>
<dbReference type="FunFam" id="3.50.7.10:FF:000001">
    <property type="entry name" value="60 kDa chaperonin"/>
    <property type="match status" value="1"/>
</dbReference>
<keyword evidence="3" id="KW-0067">ATP-binding</keyword>
<dbReference type="InterPro" id="IPR018370">
    <property type="entry name" value="Chaperonin_Cpn60_CS"/>
</dbReference>
<dbReference type="PANTHER" id="PTHR45633">
    <property type="entry name" value="60 KDA HEAT SHOCK PROTEIN, MITOCHONDRIAL"/>
    <property type="match status" value="1"/>
</dbReference>
<protein>
    <submittedName>
        <fullName evidence="7 8">RuBisCO large subunit-binding protein subunit alpha-like</fullName>
    </submittedName>
</protein>
<dbReference type="InterPro" id="IPR001844">
    <property type="entry name" value="Cpn60/GroEL"/>
</dbReference>
<name>A0A8B8J4L0_PHODC</name>
<dbReference type="HAMAP" id="MF_00600">
    <property type="entry name" value="CH60"/>
    <property type="match status" value="1"/>
</dbReference>
<dbReference type="NCBIfam" id="TIGR02348">
    <property type="entry name" value="GroEL"/>
    <property type="match status" value="1"/>
</dbReference>
<dbReference type="KEGG" id="pda:103707011"/>
<accession>A0A8B8J4L0</accession>
<dbReference type="GO" id="GO:0042026">
    <property type="term" value="P:protein refolding"/>
    <property type="evidence" value="ECO:0007669"/>
    <property type="project" value="InterPro"/>
</dbReference>
<reference evidence="7 8" key="2">
    <citation type="submission" date="2025-04" db="UniProtKB">
        <authorList>
            <consortium name="RefSeq"/>
        </authorList>
    </citation>
    <scope>IDENTIFICATION</scope>
    <source>
        <tissue evidence="7 8">Young leaves</tissue>
    </source>
</reference>
<dbReference type="PROSITE" id="PS00296">
    <property type="entry name" value="CHAPERONINS_CPN60"/>
    <property type="match status" value="1"/>
</dbReference>
<dbReference type="SUPFAM" id="SSF52029">
    <property type="entry name" value="GroEL apical domain-like"/>
    <property type="match status" value="1"/>
</dbReference>
<evidence type="ECO:0000313" key="7">
    <source>
        <dbReference type="RefSeq" id="XP_008789558.2"/>
    </source>
</evidence>
<evidence type="ECO:0000256" key="3">
    <source>
        <dbReference type="ARBA" id="ARBA00022840"/>
    </source>
</evidence>
<dbReference type="InterPro" id="IPR027409">
    <property type="entry name" value="GroEL-like_apical_dom_sf"/>
</dbReference>
<organism evidence="6 8">
    <name type="scientific">Phoenix dactylifera</name>
    <name type="common">Date palm</name>
    <dbReference type="NCBI Taxonomy" id="42345"/>
    <lineage>
        <taxon>Eukaryota</taxon>
        <taxon>Viridiplantae</taxon>
        <taxon>Streptophyta</taxon>
        <taxon>Embryophyta</taxon>
        <taxon>Tracheophyta</taxon>
        <taxon>Spermatophyta</taxon>
        <taxon>Magnoliopsida</taxon>
        <taxon>Liliopsida</taxon>
        <taxon>Arecaceae</taxon>
        <taxon>Coryphoideae</taxon>
        <taxon>Phoeniceae</taxon>
        <taxon>Phoenix</taxon>
    </lineage>
</organism>
<comment type="similarity">
    <text evidence="1 5">Belongs to the chaperonin (HSP60) family.</text>
</comment>
<dbReference type="CDD" id="cd03344">
    <property type="entry name" value="GroEL"/>
    <property type="match status" value="1"/>
</dbReference>
<dbReference type="Gene3D" id="1.10.560.10">
    <property type="entry name" value="GroEL-like equatorial domain"/>
    <property type="match status" value="1"/>
</dbReference>
<dbReference type="Gene3D" id="3.50.7.10">
    <property type="entry name" value="GroEL"/>
    <property type="match status" value="1"/>
</dbReference>
<evidence type="ECO:0000256" key="4">
    <source>
        <dbReference type="ARBA" id="ARBA00023186"/>
    </source>
</evidence>
<dbReference type="GO" id="GO:0005524">
    <property type="term" value="F:ATP binding"/>
    <property type="evidence" value="ECO:0007669"/>
    <property type="project" value="UniProtKB-KW"/>
</dbReference>
<dbReference type="RefSeq" id="XP_026660418.2">
    <property type="nucleotide sequence ID" value="XM_026804617.2"/>
</dbReference>
<evidence type="ECO:0000256" key="2">
    <source>
        <dbReference type="ARBA" id="ARBA00022741"/>
    </source>
</evidence>
<dbReference type="NCBIfam" id="NF009489">
    <property type="entry name" value="PRK12851.1"/>
    <property type="match status" value="1"/>
</dbReference>
<gene>
    <name evidence="7 8" type="primary">LOC103707011</name>
</gene>
<keyword evidence="2" id="KW-0547">Nucleotide-binding</keyword>
<dbReference type="NCBIfam" id="NF009487">
    <property type="entry name" value="PRK12849.1"/>
    <property type="match status" value="1"/>
</dbReference>
<reference evidence="6" key="1">
    <citation type="journal article" date="2019" name="Nat. Commun.">
        <title>Genome-wide association mapping of date palm fruit traits.</title>
        <authorList>
            <person name="Hazzouri K.M."/>
            <person name="Gros-Balthazard M."/>
            <person name="Flowers J.M."/>
            <person name="Copetti D."/>
            <person name="Lemansour A."/>
            <person name="Lebrun M."/>
            <person name="Masmoudi K."/>
            <person name="Ferrand S."/>
            <person name="Dhar M.I."/>
            <person name="Fresquez Z.A."/>
            <person name="Rosas U."/>
            <person name="Zhang J."/>
            <person name="Talag J."/>
            <person name="Lee S."/>
            <person name="Kudrna D."/>
            <person name="Powell R.F."/>
            <person name="Leitch I.J."/>
            <person name="Krueger R.R."/>
            <person name="Wing R.A."/>
            <person name="Amiri K.M.A."/>
            <person name="Purugganan M.D."/>
        </authorList>
    </citation>
    <scope>NUCLEOTIDE SEQUENCE [LARGE SCALE GENOMIC DNA]</scope>
    <source>
        <strain evidence="6">cv. Khalas</strain>
    </source>
</reference>
<keyword evidence="6" id="KW-1185">Reference proteome</keyword>
<dbReference type="NCBIfam" id="NF000592">
    <property type="entry name" value="PRK00013.1"/>
    <property type="match status" value="1"/>
</dbReference>
<dbReference type="GeneID" id="103707011"/>
<evidence type="ECO:0000313" key="8">
    <source>
        <dbReference type="RefSeq" id="XP_026660418.2"/>
    </source>
</evidence>
<dbReference type="InterPro" id="IPR002423">
    <property type="entry name" value="Cpn60/GroEL/TCP-1"/>
</dbReference>
<dbReference type="RefSeq" id="XP_008789558.2">
    <property type="nucleotide sequence ID" value="XM_008791336.4"/>
</dbReference>
<dbReference type="PRINTS" id="PR00298">
    <property type="entry name" value="CHAPERONIN60"/>
</dbReference>
<keyword evidence="4" id="KW-0143">Chaperone</keyword>
<dbReference type="GO" id="GO:0140662">
    <property type="term" value="F:ATP-dependent protein folding chaperone"/>
    <property type="evidence" value="ECO:0007669"/>
    <property type="project" value="InterPro"/>
</dbReference>
<dbReference type="SUPFAM" id="SSF54849">
    <property type="entry name" value="GroEL-intermediate domain like"/>
    <property type="match status" value="1"/>
</dbReference>
<evidence type="ECO:0000313" key="6">
    <source>
        <dbReference type="Proteomes" id="UP000228380"/>
    </source>
</evidence>
<dbReference type="Pfam" id="PF00118">
    <property type="entry name" value="Cpn60_TCP1"/>
    <property type="match status" value="1"/>
</dbReference>
<evidence type="ECO:0000256" key="1">
    <source>
        <dbReference type="ARBA" id="ARBA00006607"/>
    </source>
</evidence>
<dbReference type="Gene3D" id="3.30.260.10">
    <property type="entry name" value="TCP-1-like chaperonin intermediate domain"/>
    <property type="match status" value="1"/>
</dbReference>
<dbReference type="OrthoDB" id="1733909at2759"/>
<dbReference type="NCBIfam" id="NF009488">
    <property type="entry name" value="PRK12850.1"/>
    <property type="match status" value="1"/>
</dbReference>
<dbReference type="SUPFAM" id="SSF48592">
    <property type="entry name" value="GroEL equatorial domain-like"/>
    <property type="match status" value="1"/>
</dbReference>
<dbReference type="InterPro" id="IPR027413">
    <property type="entry name" value="GROEL-like_equatorial_sf"/>
</dbReference>
<sequence>MATANAIFSASILRSPLQREGLRRRASQGQRPRQLVVRAKAKEIAFDQASRSSLQCGVEKLANAVGVTLGPRGRNVVLDEFGNPKVVNDGVTIARAIELADPMENAGAALIREVASKTNDTAGDGTTTASVLAREIIFLGLLSVTSGANPVNIKKGIDKTVQGLVEELEKKARPVKGRSDIKAIASISSSNDEFVGNMIADAIDKVGPDGVLSIESSSSFETSVEVQEGMEIDRGYVSPQFVTNLEKLIVEFENAKVLVTDQKISTIKQIIPLLEKTTQLRAPLLIIAEDVTGEALATLVVNKLRGVLNVAAIKAPGFGERRKAMLQDIAILTGAEFQAQDLGLLIENASVEQLGTARKVTISQNSTTIIADAATKDEIQARIAQLKKELAQTDSVYDSEKLAERIAKLSGGVAVIKVGAATETELEDRKLRIEDAKNATFAAIEEGIVPGGGAAFVHLSASVPAIKNKLEDPDERLGADIVQKALLAPAALIAHNAGVEGEVVVEKIKDSKWEVGYNAMTDEYENLVEAGVIDPAKVARCALQNAASVAGMVLTTQAIVVEKPKPKARPAAQPQGLTI</sequence>
<dbReference type="AlphaFoldDB" id="A0A8B8J4L0"/>